<dbReference type="EMBL" id="CM026429">
    <property type="protein sequence ID" value="KAG0564931.1"/>
    <property type="molecule type" value="Genomic_DNA"/>
</dbReference>
<protein>
    <submittedName>
        <fullName evidence="2">Uncharacterized protein</fullName>
    </submittedName>
</protein>
<evidence type="ECO:0000313" key="2">
    <source>
        <dbReference type="EMBL" id="KAG0564931.1"/>
    </source>
</evidence>
<proteinExistence type="predicted"/>
<sequence length="64" mass="7415">MLDRQKNYHPLRVTETLFREPHREKHSHTPPIYARPAEELPPAQGISGPEFSPAQTTPRKNDSR</sequence>
<feature type="region of interest" description="Disordered" evidence="1">
    <location>
        <begin position="1"/>
        <end position="64"/>
    </location>
</feature>
<keyword evidence="3" id="KW-1185">Reference proteome</keyword>
<reference evidence="2" key="1">
    <citation type="submission" date="2020-06" db="EMBL/GenBank/DDBJ databases">
        <title>WGS assembly of Ceratodon purpureus strain R40.</title>
        <authorList>
            <person name="Carey S.B."/>
            <person name="Jenkins J."/>
            <person name="Shu S."/>
            <person name="Lovell J.T."/>
            <person name="Sreedasyam A."/>
            <person name="Maumus F."/>
            <person name="Tiley G.P."/>
            <person name="Fernandez-Pozo N."/>
            <person name="Barry K."/>
            <person name="Chen C."/>
            <person name="Wang M."/>
            <person name="Lipzen A."/>
            <person name="Daum C."/>
            <person name="Saski C.A."/>
            <person name="Payton A.C."/>
            <person name="Mcbreen J.C."/>
            <person name="Conrad R.E."/>
            <person name="Kollar L.M."/>
            <person name="Olsson S."/>
            <person name="Huttunen S."/>
            <person name="Landis J.B."/>
            <person name="Wickett N.J."/>
            <person name="Johnson M.G."/>
            <person name="Rensing S.A."/>
            <person name="Grimwood J."/>
            <person name="Schmutz J."/>
            <person name="Mcdaniel S.F."/>
        </authorList>
    </citation>
    <scope>NUCLEOTIDE SEQUENCE</scope>
    <source>
        <strain evidence="2">R40</strain>
    </source>
</reference>
<organism evidence="2 3">
    <name type="scientific">Ceratodon purpureus</name>
    <name type="common">Fire moss</name>
    <name type="synonym">Dicranum purpureum</name>
    <dbReference type="NCBI Taxonomy" id="3225"/>
    <lineage>
        <taxon>Eukaryota</taxon>
        <taxon>Viridiplantae</taxon>
        <taxon>Streptophyta</taxon>
        <taxon>Embryophyta</taxon>
        <taxon>Bryophyta</taxon>
        <taxon>Bryophytina</taxon>
        <taxon>Bryopsida</taxon>
        <taxon>Dicranidae</taxon>
        <taxon>Pseudoditrichales</taxon>
        <taxon>Ditrichaceae</taxon>
        <taxon>Ceratodon</taxon>
    </lineage>
</organism>
<accession>A0A8T0GYP8</accession>
<evidence type="ECO:0000313" key="3">
    <source>
        <dbReference type="Proteomes" id="UP000822688"/>
    </source>
</evidence>
<dbReference type="Proteomes" id="UP000822688">
    <property type="component" value="Chromosome 8"/>
</dbReference>
<evidence type="ECO:0000256" key="1">
    <source>
        <dbReference type="SAM" id="MobiDB-lite"/>
    </source>
</evidence>
<comment type="caution">
    <text evidence="2">The sequence shown here is derived from an EMBL/GenBank/DDBJ whole genome shotgun (WGS) entry which is preliminary data.</text>
</comment>
<dbReference type="AlphaFoldDB" id="A0A8T0GYP8"/>
<gene>
    <name evidence="2" type="ORF">KC19_8G150700</name>
</gene>
<name>A0A8T0GYP8_CERPU</name>